<organism evidence="3">
    <name type="scientific">Glycine max</name>
    <name type="common">Soybean</name>
    <name type="synonym">Glycine hispida</name>
    <dbReference type="NCBI Taxonomy" id="3847"/>
    <lineage>
        <taxon>Eukaryota</taxon>
        <taxon>Viridiplantae</taxon>
        <taxon>Streptophyta</taxon>
        <taxon>Embryophyta</taxon>
        <taxon>Tracheophyta</taxon>
        <taxon>Spermatophyta</taxon>
        <taxon>Magnoliopsida</taxon>
        <taxon>eudicotyledons</taxon>
        <taxon>Gunneridae</taxon>
        <taxon>Pentapetalae</taxon>
        <taxon>rosids</taxon>
        <taxon>fabids</taxon>
        <taxon>Fabales</taxon>
        <taxon>Fabaceae</taxon>
        <taxon>Papilionoideae</taxon>
        <taxon>50 kb inversion clade</taxon>
        <taxon>NPAAA clade</taxon>
        <taxon>indigoferoid/millettioid clade</taxon>
        <taxon>Phaseoleae</taxon>
        <taxon>Glycine</taxon>
        <taxon>Glycine subgen. Soja</taxon>
    </lineage>
</organism>
<evidence type="ECO:0000256" key="1">
    <source>
        <dbReference type="SAM" id="MobiDB-lite"/>
    </source>
</evidence>
<feature type="domain" description="Retrotransposon Copia-like N-terminal" evidence="2">
    <location>
        <begin position="33"/>
        <end position="79"/>
    </location>
</feature>
<dbReference type="Gramene" id="KRH48519">
    <property type="protein sequence ID" value="KRH48519"/>
    <property type="gene ID" value="GLYMA_07G094300"/>
</dbReference>
<evidence type="ECO:0000313" key="3">
    <source>
        <dbReference type="EMBL" id="KRH48519.1"/>
    </source>
</evidence>
<proteinExistence type="predicted"/>
<gene>
    <name evidence="3" type="ORF">GLYMA_07G094300</name>
</gene>
<dbReference type="InterPro" id="IPR029472">
    <property type="entry name" value="Copia-like_N"/>
</dbReference>
<evidence type="ECO:0000313" key="4">
    <source>
        <dbReference type="EnsemblPlants" id="KRH48519"/>
    </source>
</evidence>
<dbReference type="InParanoid" id="A0A0R0J1A6"/>
<reference evidence="4" key="2">
    <citation type="submission" date="2018-02" db="UniProtKB">
        <authorList>
            <consortium name="EnsemblPlants"/>
        </authorList>
    </citation>
    <scope>IDENTIFICATION</scope>
    <source>
        <strain evidence="4">Williams 82</strain>
    </source>
</reference>
<reference evidence="3" key="3">
    <citation type="submission" date="2018-07" db="EMBL/GenBank/DDBJ databases">
        <title>WGS assembly of Glycine max.</title>
        <authorList>
            <person name="Schmutz J."/>
            <person name="Cannon S."/>
            <person name="Schlueter J."/>
            <person name="Ma J."/>
            <person name="Mitros T."/>
            <person name="Nelson W."/>
            <person name="Hyten D."/>
            <person name="Song Q."/>
            <person name="Thelen J."/>
            <person name="Cheng J."/>
            <person name="Xu D."/>
            <person name="Hellsten U."/>
            <person name="May G."/>
            <person name="Yu Y."/>
            <person name="Sakurai T."/>
            <person name="Umezawa T."/>
            <person name="Bhattacharyya M."/>
            <person name="Sandhu D."/>
            <person name="Valliyodan B."/>
            <person name="Lindquist E."/>
            <person name="Peto M."/>
            <person name="Grant D."/>
            <person name="Shu S."/>
            <person name="Goodstein D."/>
            <person name="Barry K."/>
            <person name="Futrell-Griggs M."/>
            <person name="Abernathy B."/>
            <person name="Du J."/>
            <person name="Tian Z."/>
            <person name="Zhu L."/>
            <person name="Gill N."/>
            <person name="Joshi T."/>
            <person name="Libault M."/>
            <person name="Sethuraman A."/>
            <person name="Zhang X."/>
            <person name="Shinozaki K."/>
            <person name="Nguyen H."/>
            <person name="Wing R."/>
            <person name="Cregan P."/>
            <person name="Specht J."/>
            <person name="Grimwood J."/>
            <person name="Rokhsar D."/>
            <person name="Stacey G."/>
            <person name="Shoemaker R."/>
            <person name="Jackson S."/>
        </authorList>
    </citation>
    <scope>NUCLEOTIDE SEQUENCE</scope>
    <source>
        <tissue evidence="3">Callus</tissue>
    </source>
</reference>
<dbReference type="EMBL" id="CM000840">
    <property type="protein sequence ID" value="KRH48519.1"/>
    <property type="molecule type" value="Genomic_DNA"/>
</dbReference>
<dbReference type="Proteomes" id="UP000008827">
    <property type="component" value="Chromosome 7"/>
</dbReference>
<dbReference type="AlphaFoldDB" id="A0A0R0J1A6"/>
<dbReference type="EnsemblPlants" id="KRH48519">
    <property type="protein sequence ID" value="KRH48519"/>
    <property type="gene ID" value="GLYMA_07G094300"/>
</dbReference>
<dbReference type="PANTHER" id="PTHR37610:SF55">
    <property type="entry name" value="RETROTRANSPOSON COPIA-LIKE N-TERMINAL DOMAIN-CONTAINING PROTEIN"/>
    <property type="match status" value="1"/>
</dbReference>
<dbReference type="PANTHER" id="PTHR37610">
    <property type="entry name" value="CCHC-TYPE DOMAIN-CONTAINING PROTEIN"/>
    <property type="match status" value="1"/>
</dbReference>
<evidence type="ECO:0000313" key="5">
    <source>
        <dbReference type="Proteomes" id="UP000008827"/>
    </source>
</evidence>
<sequence>MSSIPPSNPKEDNPFGSDLNDPLLNPSSPYFIHPSDGLSSVSITPVLDGTNYQSWSRTIRMTLISKNKMAFLLGTIPVPSVKEPLYSVWERCNTIIISWLLNSLSPSMLDQVASK</sequence>
<feature type="region of interest" description="Disordered" evidence="1">
    <location>
        <begin position="1"/>
        <end position="28"/>
    </location>
</feature>
<reference evidence="3 4" key="1">
    <citation type="journal article" date="2010" name="Nature">
        <title>Genome sequence of the palaeopolyploid soybean.</title>
        <authorList>
            <person name="Schmutz J."/>
            <person name="Cannon S.B."/>
            <person name="Schlueter J."/>
            <person name="Ma J."/>
            <person name="Mitros T."/>
            <person name="Nelson W."/>
            <person name="Hyten D.L."/>
            <person name="Song Q."/>
            <person name="Thelen J.J."/>
            <person name="Cheng J."/>
            <person name="Xu D."/>
            <person name="Hellsten U."/>
            <person name="May G.D."/>
            <person name="Yu Y."/>
            <person name="Sakurai T."/>
            <person name="Umezawa T."/>
            <person name="Bhattacharyya M.K."/>
            <person name="Sandhu D."/>
            <person name="Valliyodan B."/>
            <person name="Lindquist E."/>
            <person name="Peto M."/>
            <person name="Grant D."/>
            <person name="Shu S."/>
            <person name="Goodstein D."/>
            <person name="Barry K."/>
            <person name="Futrell-Griggs M."/>
            <person name="Abernathy B."/>
            <person name="Du J."/>
            <person name="Tian Z."/>
            <person name="Zhu L."/>
            <person name="Gill N."/>
            <person name="Joshi T."/>
            <person name="Libault M."/>
            <person name="Sethuraman A."/>
            <person name="Zhang X.-C."/>
            <person name="Shinozaki K."/>
            <person name="Nguyen H.T."/>
            <person name="Wing R.A."/>
            <person name="Cregan P."/>
            <person name="Specht J."/>
            <person name="Grimwood J."/>
            <person name="Rokhsar D."/>
            <person name="Stacey G."/>
            <person name="Shoemaker R.C."/>
            <person name="Jackson S.A."/>
        </authorList>
    </citation>
    <scope>NUCLEOTIDE SEQUENCE</scope>
    <source>
        <strain evidence="4">cv. Williams 82</strain>
        <tissue evidence="3">Callus</tissue>
    </source>
</reference>
<keyword evidence="5" id="KW-1185">Reference proteome</keyword>
<protein>
    <recommendedName>
        <fullName evidence="2">Retrotransposon Copia-like N-terminal domain-containing protein</fullName>
    </recommendedName>
</protein>
<dbReference type="OMA" id="IRESAMY"/>
<name>A0A0R0J1A6_SOYBN</name>
<evidence type="ECO:0000259" key="2">
    <source>
        <dbReference type="Pfam" id="PF14244"/>
    </source>
</evidence>
<dbReference type="Pfam" id="PF14244">
    <property type="entry name" value="Retrotran_gag_3"/>
    <property type="match status" value="1"/>
</dbReference>
<accession>A0A0R0J1A6</accession>